<dbReference type="SMART" id="SM00751">
    <property type="entry name" value="BSD"/>
    <property type="match status" value="1"/>
</dbReference>
<organism evidence="2 3">
    <name type="scientific">Paramuricea clavata</name>
    <name type="common">Red gorgonian</name>
    <name type="synonym">Violescent sea-whip</name>
    <dbReference type="NCBI Taxonomy" id="317549"/>
    <lineage>
        <taxon>Eukaryota</taxon>
        <taxon>Metazoa</taxon>
        <taxon>Cnidaria</taxon>
        <taxon>Anthozoa</taxon>
        <taxon>Octocorallia</taxon>
        <taxon>Malacalcyonacea</taxon>
        <taxon>Plexauridae</taxon>
        <taxon>Paramuricea</taxon>
    </lineage>
</organism>
<dbReference type="InterPro" id="IPR005607">
    <property type="entry name" value="BSD_dom"/>
</dbReference>
<feature type="non-terminal residue" evidence="2">
    <location>
        <position position="403"/>
    </location>
</feature>
<dbReference type="InterPro" id="IPR035925">
    <property type="entry name" value="BSD_dom_sf"/>
</dbReference>
<evidence type="ECO:0000313" key="2">
    <source>
        <dbReference type="EMBL" id="CAB4025636.1"/>
    </source>
</evidence>
<dbReference type="InterPro" id="IPR051494">
    <property type="entry name" value="BSD_domain-containing"/>
</dbReference>
<feature type="compositionally biased region" description="Acidic residues" evidence="1">
    <location>
        <begin position="364"/>
        <end position="385"/>
    </location>
</feature>
<feature type="compositionally biased region" description="Basic and acidic residues" evidence="1">
    <location>
        <begin position="261"/>
        <end position="299"/>
    </location>
</feature>
<keyword evidence="3" id="KW-1185">Reference proteome</keyword>
<evidence type="ECO:0000256" key="1">
    <source>
        <dbReference type="SAM" id="MobiDB-lite"/>
    </source>
</evidence>
<dbReference type="OrthoDB" id="73788at2759"/>
<feature type="non-terminal residue" evidence="2">
    <location>
        <position position="1"/>
    </location>
</feature>
<accession>A0A6S7J1E6</accession>
<dbReference type="EMBL" id="CACRXK020013717">
    <property type="protein sequence ID" value="CAB4025636.1"/>
    <property type="molecule type" value="Genomic_DNA"/>
</dbReference>
<dbReference type="PANTHER" id="PTHR16019">
    <property type="entry name" value="SYNAPSE-ASSOCIATED PROTEIN"/>
    <property type="match status" value="1"/>
</dbReference>
<feature type="compositionally biased region" description="Basic and acidic residues" evidence="1">
    <location>
        <begin position="237"/>
        <end position="251"/>
    </location>
</feature>
<dbReference type="Proteomes" id="UP001152795">
    <property type="component" value="Unassembled WGS sequence"/>
</dbReference>
<gene>
    <name evidence="2" type="ORF">PACLA_8A089382</name>
</gene>
<feature type="compositionally biased region" description="Polar residues" evidence="1">
    <location>
        <begin position="225"/>
        <end position="236"/>
    </location>
</feature>
<dbReference type="PROSITE" id="PS50858">
    <property type="entry name" value="BSD"/>
    <property type="match status" value="1"/>
</dbReference>
<protein>
    <submittedName>
        <fullName evidence="2">Uncharacterized protein</fullName>
    </submittedName>
</protein>
<feature type="compositionally biased region" description="Basic and acidic residues" evidence="1">
    <location>
        <begin position="70"/>
        <end position="89"/>
    </location>
</feature>
<evidence type="ECO:0000313" key="3">
    <source>
        <dbReference type="Proteomes" id="UP001152795"/>
    </source>
</evidence>
<dbReference type="SUPFAM" id="SSF140383">
    <property type="entry name" value="BSD domain-like"/>
    <property type="match status" value="1"/>
</dbReference>
<dbReference type="AlphaFoldDB" id="A0A6S7J1E6"/>
<dbReference type="Gene3D" id="1.10.3970.10">
    <property type="entry name" value="BSD domain"/>
    <property type="match status" value="1"/>
</dbReference>
<feature type="region of interest" description="Disordered" evidence="1">
    <location>
        <begin position="67"/>
        <end position="89"/>
    </location>
</feature>
<comment type="caution">
    <text evidence="2">The sequence shown here is derived from an EMBL/GenBank/DDBJ whole genome shotgun (WGS) entry which is preliminary data.</text>
</comment>
<dbReference type="PANTHER" id="PTHR16019:SF5">
    <property type="entry name" value="BSD DOMAIN-CONTAINING PROTEIN 1"/>
    <property type="match status" value="1"/>
</dbReference>
<dbReference type="Pfam" id="PF03909">
    <property type="entry name" value="BSD"/>
    <property type="match status" value="1"/>
</dbReference>
<feature type="compositionally biased region" description="Basic and acidic residues" evidence="1">
    <location>
        <begin position="316"/>
        <end position="329"/>
    </location>
</feature>
<name>A0A6S7J1E6_PARCT</name>
<sequence length="403" mass="45148">TSSALEFVQSDLSEFVSTIQHDTSVVIADSATAVNRNIKVEESEKEATTGKLKQGFSNILTSISTNLHQTADKTSKPTQDENKADEQRSKISVMPAVYDRTQARLQEMQTNPETYRNEPDCDAYQRWCETFDLDSKKGEVSELLVNNPDVRRLYTKFVPSVQSHSTFWHRYFYKVHQIETENKRLADIVARASRNDSQDLGWGDEDDEDVTTNTITATPKDRDLSTSPDSNVTIDNQPRHDVLHEDSKSVLDKQNSSESSDEMKQSESTSEKINTKDDCDHLNKNLDSGKRGETEKNIVDDVLSSQNEVSPVGLETKSEGDSSSRKSDSSDSSSWIRVLDKEGTSSNSSSSVVIVNEKDKELDLANDDVDDDDDDFDFNEDISNEDVEKLVQSITANELDSGE</sequence>
<feature type="compositionally biased region" description="Low complexity" evidence="1">
    <location>
        <begin position="345"/>
        <end position="355"/>
    </location>
</feature>
<feature type="region of interest" description="Disordered" evidence="1">
    <location>
        <begin position="196"/>
        <end position="388"/>
    </location>
</feature>
<reference evidence="2" key="1">
    <citation type="submission" date="2020-04" db="EMBL/GenBank/DDBJ databases">
        <authorList>
            <person name="Alioto T."/>
            <person name="Alioto T."/>
            <person name="Gomez Garrido J."/>
        </authorList>
    </citation>
    <scope>NUCLEOTIDE SEQUENCE</scope>
    <source>
        <strain evidence="2">A484AB</strain>
    </source>
</reference>
<proteinExistence type="predicted"/>
<dbReference type="GO" id="GO:0005737">
    <property type="term" value="C:cytoplasm"/>
    <property type="evidence" value="ECO:0007669"/>
    <property type="project" value="TreeGrafter"/>
</dbReference>